<comment type="caution">
    <text evidence="3">The sequence shown here is derived from an EMBL/GenBank/DDBJ whole genome shotgun (WGS) entry which is preliminary data.</text>
</comment>
<keyword evidence="2" id="KW-0732">Signal</keyword>
<proteinExistence type="predicted"/>
<keyword evidence="4" id="KW-1185">Reference proteome</keyword>
<evidence type="ECO:0000313" key="4">
    <source>
        <dbReference type="Proteomes" id="UP000765509"/>
    </source>
</evidence>
<gene>
    <name evidence="3" type="ORF">O181_002119</name>
</gene>
<feature type="region of interest" description="Disordered" evidence="1">
    <location>
        <begin position="193"/>
        <end position="224"/>
    </location>
</feature>
<dbReference type="InterPro" id="IPR052953">
    <property type="entry name" value="Ser-rich/MCO-related"/>
</dbReference>
<name>A0A9Q3BBR0_9BASI</name>
<dbReference type="Proteomes" id="UP000765509">
    <property type="component" value="Unassembled WGS sequence"/>
</dbReference>
<dbReference type="Gene3D" id="2.60.40.420">
    <property type="entry name" value="Cupredoxins - blue copper proteins"/>
    <property type="match status" value="1"/>
</dbReference>
<dbReference type="OrthoDB" id="1921208at2759"/>
<feature type="compositionally biased region" description="Low complexity" evidence="1">
    <location>
        <begin position="209"/>
        <end position="224"/>
    </location>
</feature>
<organism evidence="3 4">
    <name type="scientific">Austropuccinia psidii MF-1</name>
    <dbReference type="NCBI Taxonomy" id="1389203"/>
    <lineage>
        <taxon>Eukaryota</taxon>
        <taxon>Fungi</taxon>
        <taxon>Dikarya</taxon>
        <taxon>Basidiomycota</taxon>
        <taxon>Pucciniomycotina</taxon>
        <taxon>Pucciniomycetes</taxon>
        <taxon>Pucciniales</taxon>
        <taxon>Sphaerophragmiaceae</taxon>
        <taxon>Austropuccinia</taxon>
    </lineage>
</organism>
<dbReference type="PANTHER" id="PTHR34883">
    <property type="entry name" value="SERINE-RICH PROTEIN, PUTATIVE-RELATED-RELATED"/>
    <property type="match status" value="1"/>
</dbReference>
<evidence type="ECO:0000256" key="1">
    <source>
        <dbReference type="SAM" id="MobiDB-lite"/>
    </source>
</evidence>
<dbReference type="AlphaFoldDB" id="A0A9Q3BBR0"/>
<dbReference type="PANTHER" id="PTHR34883:SF15">
    <property type="entry name" value="EXTRACELLULAR SERINE-RICH PROTEIN"/>
    <property type="match status" value="1"/>
</dbReference>
<dbReference type="InterPro" id="IPR008972">
    <property type="entry name" value="Cupredoxin"/>
</dbReference>
<dbReference type="CDD" id="cd00920">
    <property type="entry name" value="Cupredoxin"/>
    <property type="match status" value="1"/>
</dbReference>
<feature type="chain" id="PRO_5040415012" description="Blue (type 1) copper domain-containing protein" evidence="2">
    <location>
        <begin position="23"/>
        <end position="251"/>
    </location>
</feature>
<reference evidence="3" key="1">
    <citation type="submission" date="2021-03" db="EMBL/GenBank/DDBJ databases">
        <title>Draft genome sequence of rust myrtle Austropuccinia psidii MF-1, a brazilian biotype.</title>
        <authorList>
            <person name="Quecine M.C."/>
            <person name="Pachon D.M.R."/>
            <person name="Bonatelli M.L."/>
            <person name="Correr F.H."/>
            <person name="Franceschini L.M."/>
            <person name="Leite T.F."/>
            <person name="Margarido G.R.A."/>
            <person name="Almeida C.A."/>
            <person name="Ferrarezi J.A."/>
            <person name="Labate C.A."/>
        </authorList>
    </citation>
    <scope>NUCLEOTIDE SEQUENCE</scope>
    <source>
        <strain evidence="3">MF-1</strain>
    </source>
</reference>
<dbReference type="SUPFAM" id="SSF49503">
    <property type="entry name" value="Cupredoxins"/>
    <property type="match status" value="1"/>
</dbReference>
<evidence type="ECO:0000313" key="3">
    <source>
        <dbReference type="EMBL" id="MBW0462404.1"/>
    </source>
</evidence>
<feature type="signal peptide" evidence="2">
    <location>
        <begin position="1"/>
        <end position="22"/>
    </location>
</feature>
<protein>
    <recommendedName>
        <fullName evidence="5">Blue (type 1) copper domain-containing protein</fullName>
    </recommendedName>
</protein>
<sequence>MHLRFTLPFCTLAMGMVSLLCPQNISSKAEEPKIGNIAPSGSLPRGQNYDIVVGSSKAERIFSPPTVTAKIGDTVTFVFQAKAHSVSQSFFEKPCQLAVGAKGKGFDSGIVSVKTDAKSSELPRWTLQILVDTPIWFYCAAPGHCGSGMVGAINPRVSGEKTFEKFQALAQAQNGSGFGNNVQTVAGRREANLRNGQSTNASRLGALQNSSTTSISSNEHSTENSGTLPLTLKSFIQLAPMTLFLISWAAY</sequence>
<accession>A0A9Q3BBR0</accession>
<evidence type="ECO:0008006" key="5">
    <source>
        <dbReference type="Google" id="ProtNLM"/>
    </source>
</evidence>
<dbReference type="EMBL" id="AVOT02000343">
    <property type="protein sequence ID" value="MBW0462404.1"/>
    <property type="molecule type" value="Genomic_DNA"/>
</dbReference>
<evidence type="ECO:0000256" key="2">
    <source>
        <dbReference type="SAM" id="SignalP"/>
    </source>
</evidence>